<name>A0A562LZX2_9SPHI</name>
<dbReference type="AlphaFoldDB" id="A0A562LZX2"/>
<evidence type="ECO:0000313" key="2">
    <source>
        <dbReference type="EMBL" id="TWI13078.1"/>
    </source>
</evidence>
<comment type="caution">
    <text evidence="2">The sequence shown here is derived from an EMBL/GenBank/DDBJ whole genome shotgun (WGS) entry which is preliminary data.</text>
</comment>
<gene>
    <name evidence="2" type="ORF">IQ31_05516</name>
</gene>
<dbReference type="Proteomes" id="UP000315908">
    <property type="component" value="Unassembled WGS sequence"/>
</dbReference>
<accession>A0A562LZX2</accession>
<organism evidence="2 3">
    <name type="scientific">Sphingobacterium siyangense</name>
    <dbReference type="NCBI Taxonomy" id="459529"/>
    <lineage>
        <taxon>Bacteria</taxon>
        <taxon>Pseudomonadati</taxon>
        <taxon>Bacteroidota</taxon>
        <taxon>Sphingobacteriia</taxon>
        <taxon>Sphingobacteriales</taxon>
        <taxon>Sphingobacteriaceae</taxon>
        <taxon>Sphingobacterium</taxon>
    </lineage>
</organism>
<feature type="transmembrane region" description="Helical" evidence="1">
    <location>
        <begin position="6"/>
        <end position="26"/>
    </location>
</feature>
<evidence type="ECO:0000313" key="3">
    <source>
        <dbReference type="Proteomes" id="UP000315908"/>
    </source>
</evidence>
<keyword evidence="1" id="KW-0472">Membrane</keyword>
<dbReference type="EMBL" id="VLKR01000059">
    <property type="protein sequence ID" value="TWI13078.1"/>
    <property type="molecule type" value="Genomic_DNA"/>
</dbReference>
<sequence length="62" mass="7298">MKRVAIFMGIVIAFPFKLYIYDITFWKEKRTVNTNGIVKEITIENHSFSGNAVMLFLRSIKR</sequence>
<proteinExistence type="predicted"/>
<keyword evidence="1" id="KW-0812">Transmembrane</keyword>
<evidence type="ECO:0000256" key="1">
    <source>
        <dbReference type="SAM" id="Phobius"/>
    </source>
</evidence>
<keyword evidence="1" id="KW-1133">Transmembrane helix</keyword>
<reference evidence="2 3" key="1">
    <citation type="journal article" date="2015" name="Stand. Genomic Sci.">
        <title>Genomic Encyclopedia of Bacterial and Archaeal Type Strains, Phase III: the genomes of soil and plant-associated and newly described type strains.</title>
        <authorList>
            <person name="Whitman W.B."/>
            <person name="Woyke T."/>
            <person name="Klenk H.P."/>
            <person name="Zhou Y."/>
            <person name="Lilburn T.G."/>
            <person name="Beck B.J."/>
            <person name="De Vos P."/>
            <person name="Vandamme P."/>
            <person name="Eisen J.A."/>
            <person name="Garrity G."/>
            <person name="Hugenholtz P."/>
            <person name="Kyrpides N.C."/>
        </authorList>
    </citation>
    <scope>NUCLEOTIDE SEQUENCE [LARGE SCALE GENOMIC DNA]</scope>
    <source>
        <strain evidence="2 3">CGMCC 1.6855</strain>
    </source>
</reference>
<protein>
    <submittedName>
        <fullName evidence="2">Uncharacterized protein</fullName>
    </submittedName>
</protein>